<dbReference type="AlphaFoldDB" id="A0A3B4U535"/>
<dbReference type="FunFam" id="2.60.120.380:FF:000003">
    <property type="entry name" value="Calpain 5"/>
    <property type="match status" value="1"/>
</dbReference>
<dbReference type="Gene3D" id="2.60.40.150">
    <property type="entry name" value="C2 domain"/>
    <property type="match status" value="1"/>
</dbReference>
<dbReference type="PANTHER" id="PTHR10183:SF381">
    <property type="entry name" value="CALPAIN-6"/>
    <property type="match status" value="1"/>
</dbReference>
<keyword evidence="10" id="KW-1185">Reference proteome</keyword>
<dbReference type="Ensembl" id="ENSSDUT00000013525.1">
    <property type="protein sequence ID" value="ENSSDUP00000013283.1"/>
    <property type="gene ID" value="ENSSDUG00000009382.1"/>
</dbReference>
<reference evidence="9" key="2">
    <citation type="submission" date="2025-09" db="UniProtKB">
        <authorList>
            <consortium name="Ensembl"/>
        </authorList>
    </citation>
    <scope>IDENTIFICATION</scope>
</reference>
<dbReference type="InterPro" id="IPR035892">
    <property type="entry name" value="C2_domain_sf"/>
</dbReference>
<dbReference type="CDD" id="cd00044">
    <property type="entry name" value="CysPc"/>
    <property type="match status" value="1"/>
</dbReference>
<dbReference type="GeneTree" id="ENSGT00940000156128"/>
<feature type="domain" description="Calpain catalytic" evidence="8">
    <location>
        <begin position="26"/>
        <end position="342"/>
    </location>
</feature>
<dbReference type="PANTHER" id="PTHR10183">
    <property type="entry name" value="CALPAIN"/>
    <property type="match status" value="1"/>
</dbReference>
<dbReference type="GO" id="GO:0006508">
    <property type="term" value="P:proteolysis"/>
    <property type="evidence" value="ECO:0007669"/>
    <property type="project" value="UniProtKB-KW"/>
</dbReference>
<dbReference type="SMART" id="SM00720">
    <property type="entry name" value="calpain_III"/>
    <property type="match status" value="1"/>
</dbReference>
<dbReference type="CDD" id="cd00214">
    <property type="entry name" value="Calpain_III"/>
    <property type="match status" value="1"/>
</dbReference>
<evidence type="ECO:0000313" key="10">
    <source>
        <dbReference type="Proteomes" id="UP000261420"/>
    </source>
</evidence>
<sequence length="646" mass="73757">MFSSAAPYKNQHYADLRRNCIQDKKLFEDPEFPATNASLYFQRSPPGTVEWKRPGEISNEPHLFVEGISSHDLNQGVVGNCWFVAACSCLALKPNLWKKVIPDWKEQEWDPKHPEDYAGIFHFQFWVFGEWIDVVVDDRLPTINGELIYCHSKNTNEFWSALLEKAYAKLSGCYESLEGGNTGDAVVDFSGAVAEAINLEAGAYYKDQKKQDQLFEDLLKVYDRGGIISCSIKVCSVSECSPMANGLVKGHAYSVTAVKKVRLGHGLLAYFKNETIPLIRMRNPWGKIEWKGAWSDSSEEWSKVGDMERGNLGITVEDDGEFWMSFTDWCKCFTDADICRLINTSLISIHKTWNEVVHFGSWTKNAEPLLNRCGGCANHKQTFLQNPQYLFDVTKEVDEVLISLQQRDMKIHRKVGQGENLTIGFGVFKVELNRKYRMHDFLTQHCVETSTYINARTVFMRSMLPQGRYVIIPTTFRPQTLGDYMIRVFTDVDSGCRELTEDKPKVKCWSSFLGYPQVVTHIYVHGAEGLQNQDSTGGWRMYPYVIIYCEGRSVKSIIKTDTLQPEFTTSAIFYRKKPRKPITVEVRWHLNAVKDEFMGQVVLSGLVKDTTDPQRLQLRKRGRQMADEMPGSIGVRIITATQLTAM</sequence>
<dbReference type="SMART" id="SM00239">
    <property type="entry name" value="C2"/>
    <property type="match status" value="1"/>
</dbReference>
<evidence type="ECO:0000256" key="6">
    <source>
        <dbReference type="PROSITE-ProRule" id="PRU00239"/>
    </source>
</evidence>
<evidence type="ECO:0000256" key="1">
    <source>
        <dbReference type="ARBA" id="ARBA00007623"/>
    </source>
</evidence>
<reference evidence="9" key="1">
    <citation type="submission" date="2025-08" db="UniProtKB">
        <authorList>
            <consortium name="Ensembl"/>
        </authorList>
    </citation>
    <scope>IDENTIFICATION</scope>
</reference>
<organism evidence="9 10">
    <name type="scientific">Seriola dumerili</name>
    <name type="common">Greater amberjack</name>
    <name type="synonym">Caranx dumerili</name>
    <dbReference type="NCBI Taxonomy" id="41447"/>
    <lineage>
        <taxon>Eukaryota</taxon>
        <taxon>Metazoa</taxon>
        <taxon>Chordata</taxon>
        <taxon>Craniata</taxon>
        <taxon>Vertebrata</taxon>
        <taxon>Euteleostomi</taxon>
        <taxon>Actinopterygii</taxon>
        <taxon>Neopterygii</taxon>
        <taxon>Teleostei</taxon>
        <taxon>Neoteleostei</taxon>
        <taxon>Acanthomorphata</taxon>
        <taxon>Carangaria</taxon>
        <taxon>Carangiformes</taxon>
        <taxon>Carangidae</taxon>
        <taxon>Seriola</taxon>
    </lineage>
</organism>
<keyword evidence="4 6" id="KW-0788">Thiol protease</keyword>
<evidence type="ECO:0000313" key="9">
    <source>
        <dbReference type="Ensembl" id="ENSSDUP00000013283.1"/>
    </source>
</evidence>
<dbReference type="PROSITE" id="PS50004">
    <property type="entry name" value="C2"/>
    <property type="match status" value="1"/>
</dbReference>
<dbReference type="GO" id="GO:0005737">
    <property type="term" value="C:cytoplasm"/>
    <property type="evidence" value="ECO:0007669"/>
    <property type="project" value="TreeGrafter"/>
</dbReference>
<dbReference type="InterPro" id="IPR022683">
    <property type="entry name" value="Calpain_III"/>
</dbReference>
<feature type="active site" evidence="5 6">
    <location>
        <position position="283"/>
    </location>
</feature>
<dbReference type="FunFam" id="3.90.70.10:FF:000027">
    <property type="entry name" value="Calpain 5"/>
    <property type="match status" value="1"/>
</dbReference>
<evidence type="ECO:0000256" key="4">
    <source>
        <dbReference type="ARBA" id="ARBA00022807"/>
    </source>
</evidence>
<dbReference type="SUPFAM" id="SSF49562">
    <property type="entry name" value="C2 domain (Calcium/lipid-binding domain, CaLB)"/>
    <property type="match status" value="1"/>
</dbReference>
<dbReference type="InterPro" id="IPR036213">
    <property type="entry name" value="Calpain_III_sf"/>
</dbReference>
<dbReference type="Gene3D" id="3.90.70.10">
    <property type="entry name" value="Cysteine proteinases"/>
    <property type="match status" value="1"/>
</dbReference>
<dbReference type="CDD" id="cd04046">
    <property type="entry name" value="C2_Calpain"/>
    <property type="match status" value="1"/>
</dbReference>
<dbReference type="InterPro" id="IPR000008">
    <property type="entry name" value="C2_dom"/>
</dbReference>
<dbReference type="InterPro" id="IPR022682">
    <property type="entry name" value="Calpain_domain_III"/>
</dbReference>
<evidence type="ECO:0000256" key="2">
    <source>
        <dbReference type="ARBA" id="ARBA00022670"/>
    </source>
</evidence>
<dbReference type="SMART" id="SM00230">
    <property type="entry name" value="CysPc"/>
    <property type="match status" value="1"/>
</dbReference>
<keyword evidence="3 6" id="KW-0378">Hydrolase</keyword>
<dbReference type="SUPFAM" id="SSF54001">
    <property type="entry name" value="Cysteine proteinases"/>
    <property type="match status" value="1"/>
</dbReference>
<dbReference type="Gene3D" id="2.60.120.380">
    <property type="match status" value="1"/>
</dbReference>
<dbReference type="PROSITE" id="PS00139">
    <property type="entry name" value="THIOL_PROTEASE_CYS"/>
    <property type="match status" value="1"/>
</dbReference>
<proteinExistence type="inferred from homology"/>
<dbReference type="PROSITE" id="PS50203">
    <property type="entry name" value="CALPAIN_CAT"/>
    <property type="match status" value="1"/>
</dbReference>
<dbReference type="InterPro" id="IPR001300">
    <property type="entry name" value="Peptidase_C2_calpain_cat"/>
</dbReference>
<dbReference type="Pfam" id="PF00648">
    <property type="entry name" value="Peptidase_C2"/>
    <property type="match status" value="1"/>
</dbReference>
<name>A0A3B4U535_SERDU</name>
<dbReference type="Pfam" id="PF00168">
    <property type="entry name" value="C2"/>
    <property type="match status" value="1"/>
</dbReference>
<protein>
    <submittedName>
        <fullName evidence="9">Calpain 6</fullName>
    </submittedName>
</protein>
<dbReference type="GO" id="GO:0004198">
    <property type="term" value="F:calcium-dependent cysteine-type endopeptidase activity"/>
    <property type="evidence" value="ECO:0007669"/>
    <property type="project" value="InterPro"/>
</dbReference>
<accession>A0A3B4U535</accession>
<comment type="similarity">
    <text evidence="1">Belongs to the peptidase C2 family.</text>
</comment>
<dbReference type="Proteomes" id="UP000261420">
    <property type="component" value="Unplaced"/>
</dbReference>
<dbReference type="InterPro" id="IPR033884">
    <property type="entry name" value="C2_Calpain"/>
</dbReference>
<evidence type="ECO:0000259" key="8">
    <source>
        <dbReference type="PROSITE" id="PS50203"/>
    </source>
</evidence>
<dbReference type="InterPro" id="IPR022684">
    <property type="entry name" value="Calpain_cysteine_protease"/>
</dbReference>
<evidence type="ECO:0000256" key="3">
    <source>
        <dbReference type="ARBA" id="ARBA00022801"/>
    </source>
</evidence>
<evidence type="ECO:0000259" key="7">
    <source>
        <dbReference type="PROSITE" id="PS50004"/>
    </source>
</evidence>
<dbReference type="InterPro" id="IPR000169">
    <property type="entry name" value="Pept_cys_AS"/>
</dbReference>
<keyword evidence="2 6" id="KW-0645">Protease</keyword>
<dbReference type="Pfam" id="PF01067">
    <property type="entry name" value="Calpain_III"/>
    <property type="match status" value="1"/>
</dbReference>
<dbReference type="InterPro" id="IPR038765">
    <property type="entry name" value="Papain-like_cys_pep_sf"/>
</dbReference>
<feature type="domain" description="C2" evidence="7">
    <location>
        <begin position="500"/>
        <end position="626"/>
    </location>
</feature>
<feature type="active site" evidence="5 6">
    <location>
        <position position="251"/>
    </location>
</feature>
<dbReference type="PRINTS" id="PR00704">
    <property type="entry name" value="CALPAIN"/>
</dbReference>
<evidence type="ECO:0000256" key="5">
    <source>
        <dbReference type="PIRSR" id="PIRSR622684-1"/>
    </source>
</evidence>
<dbReference type="InterPro" id="IPR033883">
    <property type="entry name" value="C2_III"/>
</dbReference>
<feature type="active site" evidence="5 6">
    <location>
        <position position="81"/>
    </location>
</feature>
<dbReference type="SUPFAM" id="SSF49758">
    <property type="entry name" value="Calpain large subunit, middle domain (domain III)"/>
    <property type="match status" value="1"/>
</dbReference>